<dbReference type="InterPro" id="IPR038080">
    <property type="entry name" value="KapB_sf"/>
</dbReference>
<evidence type="ECO:0000313" key="2">
    <source>
        <dbReference type="Proteomes" id="UP000285625"/>
    </source>
</evidence>
<dbReference type="Proteomes" id="UP000285625">
    <property type="component" value="Unassembled WGS sequence"/>
</dbReference>
<dbReference type="RefSeq" id="WP_119634993.1">
    <property type="nucleotide sequence ID" value="NZ_CP170218.1"/>
</dbReference>
<name>A0A418JLY4_STAHY</name>
<gene>
    <name evidence="1" type="ORF">BUZ57_00790</name>
</gene>
<dbReference type="AlphaFoldDB" id="A0A418JLY4"/>
<accession>A0A418JLY4</accession>
<dbReference type="SMART" id="SM01298">
    <property type="entry name" value="KapB"/>
    <property type="match status" value="1"/>
</dbReference>
<dbReference type="GO" id="GO:0016301">
    <property type="term" value="F:kinase activity"/>
    <property type="evidence" value="ECO:0007669"/>
    <property type="project" value="UniProtKB-KW"/>
</dbReference>
<organism evidence="1 2">
    <name type="scientific">Staphylococcus hyicus</name>
    <dbReference type="NCBI Taxonomy" id="1284"/>
    <lineage>
        <taxon>Bacteria</taxon>
        <taxon>Bacillati</taxon>
        <taxon>Bacillota</taxon>
        <taxon>Bacilli</taxon>
        <taxon>Bacillales</taxon>
        <taxon>Staphylococcaceae</taxon>
        <taxon>Staphylococcus</taxon>
    </lineage>
</organism>
<comment type="caution">
    <text evidence="1">The sequence shown here is derived from an EMBL/GenBank/DDBJ whole genome shotgun (WGS) entry which is preliminary data.</text>
</comment>
<protein>
    <submittedName>
        <fullName evidence="1">Kinase</fullName>
    </submittedName>
</protein>
<evidence type="ECO:0000313" key="1">
    <source>
        <dbReference type="EMBL" id="RIO47575.1"/>
    </source>
</evidence>
<keyword evidence="1" id="KW-0808">Transferase</keyword>
<dbReference type="Gene3D" id="2.30.30.430">
    <property type="entry name" value="Kinase associated protein B domain"/>
    <property type="match status" value="1"/>
</dbReference>
<dbReference type="STRING" id="1284.SHYC_09510"/>
<sequence length="126" mass="14894">MRYRFAHKSGVYGVEVVEETQDQILVKVMQVIKHPKQGDLHSPNVAEGVFFHERKALSLYEKRYTTKSKLKPIDVDPLPYEVSLQRAITQLETKLKTEDTLYNQKSLMCLNELKKDYERQYKIKFD</sequence>
<dbReference type="SUPFAM" id="SSF141251">
    <property type="entry name" value="Kinase-associated protein B-like"/>
    <property type="match status" value="1"/>
</dbReference>
<dbReference type="Pfam" id="PF08810">
    <property type="entry name" value="KapB"/>
    <property type="match status" value="1"/>
</dbReference>
<dbReference type="EMBL" id="QXVO01000002">
    <property type="protein sequence ID" value="RIO47575.1"/>
    <property type="molecule type" value="Genomic_DNA"/>
</dbReference>
<keyword evidence="1" id="KW-0418">Kinase</keyword>
<reference evidence="1 2" key="1">
    <citation type="journal article" date="2016" name="Front. Microbiol.">
        <title>Comprehensive Phylogenetic Analysis of Bovine Non-aureus Staphylococci Species Based on Whole-Genome Sequencing.</title>
        <authorList>
            <person name="Naushad S."/>
            <person name="Barkema H.W."/>
            <person name="Luby C."/>
            <person name="Condas L.A."/>
            <person name="Nobrega D.B."/>
            <person name="Carson D.A."/>
            <person name="De Buck J."/>
        </authorList>
    </citation>
    <scope>NUCLEOTIDE SEQUENCE [LARGE SCALE GENOMIC DNA]</scope>
    <source>
        <strain evidence="1 2">SNUC 5959</strain>
    </source>
</reference>
<dbReference type="InterPro" id="IPR014916">
    <property type="entry name" value="KapB"/>
</dbReference>
<proteinExistence type="predicted"/>